<dbReference type="AlphaFoldDB" id="A0AAV6S7Y7"/>
<evidence type="ECO:0000313" key="1">
    <source>
        <dbReference type="EMBL" id="KAG7512983.1"/>
    </source>
</evidence>
<evidence type="ECO:0000313" key="2">
    <source>
        <dbReference type="Proteomes" id="UP000693946"/>
    </source>
</evidence>
<reference evidence="1 2" key="1">
    <citation type="journal article" date="2021" name="Sci. Rep.">
        <title>Chromosome anchoring in Senegalese sole (Solea senegalensis) reveals sex-associated markers and genome rearrangements in flatfish.</title>
        <authorList>
            <person name="Guerrero-Cozar I."/>
            <person name="Gomez-Garrido J."/>
            <person name="Berbel C."/>
            <person name="Martinez-Blanch J.F."/>
            <person name="Alioto T."/>
            <person name="Claros M.G."/>
            <person name="Gagnaire P.A."/>
            <person name="Manchado M."/>
        </authorList>
    </citation>
    <scope>NUCLEOTIDE SEQUENCE [LARGE SCALE GENOMIC DNA]</scope>
    <source>
        <strain evidence="1">Sse05_10M</strain>
    </source>
</reference>
<gene>
    <name evidence="1" type="ORF">JOB18_044512</name>
</gene>
<keyword evidence="2" id="KW-1185">Reference proteome</keyword>
<sequence length="75" mass="8318">MASSPLLFIWLSSQRKNSLVLPSVGINKGDLKPPATIQGSSMLTIKANPSRFLHVLLTTSKVKWQVRKEVLYPAQ</sequence>
<protein>
    <submittedName>
        <fullName evidence="1">Uncharacterized protein</fullName>
    </submittedName>
</protein>
<proteinExistence type="predicted"/>
<dbReference type="Proteomes" id="UP000693946">
    <property type="component" value="Linkage Group LG15"/>
</dbReference>
<comment type="caution">
    <text evidence="1">The sequence shown here is derived from an EMBL/GenBank/DDBJ whole genome shotgun (WGS) entry which is preliminary data.</text>
</comment>
<organism evidence="1 2">
    <name type="scientific">Solea senegalensis</name>
    <name type="common">Senegalese sole</name>
    <dbReference type="NCBI Taxonomy" id="28829"/>
    <lineage>
        <taxon>Eukaryota</taxon>
        <taxon>Metazoa</taxon>
        <taxon>Chordata</taxon>
        <taxon>Craniata</taxon>
        <taxon>Vertebrata</taxon>
        <taxon>Euteleostomi</taxon>
        <taxon>Actinopterygii</taxon>
        <taxon>Neopterygii</taxon>
        <taxon>Teleostei</taxon>
        <taxon>Neoteleostei</taxon>
        <taxon>Acanthomorphata</taxon>
        <taxon>Carangaria</taxon>
        <taxon>Pleuronectiformes</taxon>
        <taxon>Pleuronectoidei</taxon>
        <taxon>Soleidae</taxon>
        <taxon>Solea</taxon>
    </lineage>
</organism>
<accession>A0AAV6S7Y7</accession>
<dbReference type="EMBL" id="JAGKHQ010000007">
    <property type="protein sequence ID" value="KAG7512983.1"/>
    <property type="molecule type" value="Genomic_DNA"/>
</dbReference>
<name>A0AAV6S7Y7_SOLSE</name>